<dbReference type="HOGENOM" id="CLU_2629672_0_0_2"/>
<evidence type="ECO:0000313" key="2">
    <source>
        <dbReference type="Proteomes" id="UP000000262"/>
    </source>
</evidence>
<accession>A8A9U8</accession>
<protein>
    <submittedName>
        <fullName evidence="1">Uncharacterized protein</fullName>
    </submittedName>
</protein>
<proteinExistence type="predicted"/>
<dbReference type="EMBL" id="CP000816">
    <property type="protein sequence ID" value="ABU81700.1"/>
    <property type="molecule type" value="Genomic_DNA"/>
</dbReference>
<keyword evidence="2" id="KW-1185">Reference proteome</keyword>
<name>A8A9U8_IGNH4</name>
<dbReference type="Proteomes" id="UP000000262">
    <property type="component" value="Chromosome"/>
</dbReference>
<organism evidence="1 2">
    <name type="scientific">Ignicoccus hospitalis (strain KIN4/I / DSM 18386 / JCM 14125)</name>
    <dbReference type="NCBI Taxonomy" id="453591"/>
    <lineage>
        <taxon>Archaea</taxon>
        <taxon>Thermoproteota</taxon>
        <taxon>Thermoprotei</taxon>
        <taxon>Desulfurococcales</taxon>
        <taxon>Desulfurococcaceae</taxon>
        <taxon>Ignicoccus</taxon>
    </lineage>
</organism>
<evidence type="ECO:0000313" key="1">
    <source>
        <dbReference type="EMBL" id="ABU81700.1"/>
    </source>
</evidence>
<gene>
    <name evidence="1" type="ordered locus">Igni_0518</name>
</gene>
<dbReference type="KEGG" id="iho:Igni_0518"/>
<sequence>MGALELLKELCEDPCYRELEECEYLEELEAEPHPHLARKAVVELLHSAAERGCDPSRALGLLIKLFEGGVGEGPWRS</sequence>
<dbReference type="RefSeq" id="WP_011998552.1">
    <property type="nucleotide sequence ID" value="NC_009776.1"/>
</dbReference>
<dbReference type="GeneID" id="5562392"/>
<dbReference type="AlphaFoldDB" id="A8A9U8"/>
<dbReference type="STRING" id="453591.Igni_0518"/>
<reference evidence="1 2" key="1">
    <citation type="journal article" date="2008" name="Genome Biol.">
        <title>A genomic analysis of the archaeal system Ignicoccus hospitalis-Nanoarchaeum equitans.</title>
        <authorList>
            <person name="Podar M."/>
            <person name="Anderson I."/>
            <person name="Makarova K.S."/>
            <person name="Elkins J.G."/>
            <person name="Ivanova N."/>
            <person name="Wall M.A."/>
            <person name="Lykidis A."/>
            <person name="Mavromatis K."/>
            <person name="Sun H."/>
            <person name="Hudson M.E."/>
            <person name="Chen W."/>
            <person name="Deciu C."/>
            <person name="Hutchison D."/>
            <person name="Eads J.R."/>
            <person name="Anderson A."/>
            <person name="Fernandes F."/>
            <person name="Szeto E."/>
            <person name="Lapidus A."/>
            <person name="Kyrpides N.C."/>
            <person name="Saier M.H.Jr."/>
            <person name="Richardson P.M."/>
            <person name="Rachel R."/>
            <person name="Huber H."/>
            <person name="Eisen J.A."/>
            <person name="Koonin E.V."/>
            <person name="Keller M."/>
            <person name="Stetter K.O."/>
        </authorList>
    </citation>
    <scope>NUCLEOTIDE SEQUENCE [LARGE SCALE GENOMIC DNA]</scope>
    <source>
        <strain evidence="2">KIN4/I / DSM 18386 / JCM 14125</strain>
    </source>
</reference>